<dbReference type="AlphaFoldDB" id="A0A1H3DKC0"/>
<dbReference type="PROSITE" id="PS51826">
    <property type="entry name" value="PSBD"/>
    <property type="match status" value="1"/>
</dbReference>
<evidence type="ECO:0000256" key="6">
    <source>
        <dbReference type="RuleBase" id="RU003423"/>
    </source>
</evidence>
<dbReference type="CDD" id="cd06849">
    <property type="entry name" value="lipoyl_domain"/>
    <property type="match status" value="1"/>
</dbReference>
<dbReference type="Gene3D" id="4.10.320.10">
    <property type="entry name" value="E3-binding domain"/>
    <property type="match status" value="1"/>
</dbReference>
<dbReference type="PROSITE" id="PS00189">
    <property type="entry name" value="LIPOYL"/>
    <property type="match status" value="1"/>
</dbReference>
<feature type="domain" description="Peripheral subunit-binding (PSBD)" evidence="9">
    <location>
        <begin position="138"/>
        <end position="175"/>
    </location>
</feature>
<dbReference type="GO" id="GO:0016407">
    <property type="term" value="F:acetyltransferase activity"/>
    <property type="evidence" value="ECO:0007669"/>
    <property type="project" value="TreeGrafter"/>
</dbReference>
<feature type="region of interest" description="Disordered" evidence="7">
    <location>
        <begin position="117"/>
        <end position="138"/>
    </location>
</feature>
<comment type="similarity">
    <text evidence="2 6">Belongs to the 2-oxoacid dehydrogenase family.</text>
</comment>
<dbReference type="InterPro" id="IPR003016">
    <property type="entry name" value="2-oxoA_DH_lipoyl-BS"/>
</dbReference>
<dbReference type="InterPro" id="IPR050743">
    <property type="entry name" value="2-oxoacid_DH_E2_comp"/>
</dbReference>
<dbReference type="SUPFAM" id="SSF52777">
    <property type="entry name" value="CoA-dependent acyltransferases"/>
    <property type="match status" value="1"/>
</dbReference>
<dbReference type="FunFam" id="3.30.559.10:FF:000007">
    <property type="entry name" value="Dihydrolipoamide acetyltransferase component of pyruvate dehydrogenase complex"/>
    <property type="match status" value="1"/>
</dbReference>
<name>A0A1H3DKC0_9FIRM</name>
<dbReference type="GO" id="GO:0005737">
    <property type="term" value="C:cytoplasm"/>
    <property type="evidence" value="ECO:0007669"/>
    <property type="project" value="TreeGrafter"/>
</dbReference>
<dbReference type="PANTHER" id="PTHR43178:SF5">
    <property type="entry name" value="LIPOAMIDE ACYLTRANSFERASE COMPONENT OF BRANCHED-CHAIN ALPHA-KETO ACID DEHYDROGENASE COMPLEX, MITOCHONDRIAL"/>
    <property type="match status" value="1"/>
</dbReference>
<sequence>MKFEFRFPDIGEGIAEGTLMKWLVKEGEEVEEGQSLAEVETDKVTTEIPSPKTGRVLELKAEEGDVINVGDVFITIDTSGEGEADEVVKGELDEKEELVEEETAGVVGEVIASSEEIPPSTEGQVVPTQEKPKKSKVLATPVARKLAKDLGVDITKIKGTGPNGRVMKEDIYRTKEEMTKEVEKPKLPEVVEPTISGEEERIERIPLTRIRKTIAEQMKASRFTIPHTTAMDEIDITKLYEFRKKYKEKLKEEGIHLTFLPFIVKAVIAVLKQLPEFNSSLDEEREELMLKHYYHIGIATDTDRGLMVPVLRDADKKSIIEIAKEIEDLSSRAKENKIELHELRGSTFSITNYGSIGGHFGIPIINYPESAILGVGRIVKKPIVKDDEIVIARVLPLSLSYDHRIIDGASGARFLNMLAELLEDPEVLLLKS</sequence>
<dbReference type="InterPro" id="IPR004167">
    <property type="entry name" value="PSBD"/>
</dbReference>
<dbReference type="Proteomes" id="UP000198828">
    <property type="component" value="Unassembled WGS sequence"/>
</dbReference>
<accession>A0A1H3DKC0</accession>
<dbReference type="EC" id="2.3.1.-" evidence="6"/>
<dbReference type="InterPro" id="IPR011053">
    <property type="entry name" value="Single_hybrid_motif"/>
</dbReference>
<dbReference type="EMBL" id="FNNG01000015">
    <property type="protein sequence ID" value="SDX66089.1"/>
    <property type="molecule type" value="Genomic_DNA"/>
</dbReference>
<gene>
    <name evidence="10" type="ORF">SAMN05660923_02691</name>
</gene>
<evidence type="ECO:0000256" key="1">
    <source>
        <dbReference type="ARBA" id="ARBA00001938"/>
    </source>
</evidence>
<dbReference type="Gene3D" id="3.30.559.10">
    <property type="entry name" value="Chloramphenicol acetyltransferase-like domain"/>
    <property type="match status" value="1"/>
</dbReference>
<dbReference type="Gene3D" id="2.40.50.100">
    <property type="match status" value="1"/>
</dbReference>
<dbReference type="Pfam" id="PF02817">
    <property type="entry name" value="E3_binding"/>
    <property type="match status" value="1"/>
</dbReference>
<dbReference type="InterPro" id="IPR036625">
    <property type="entry name" value="E3-bd_dom_sf"/>
</dbReference>
<evidence type="ECO:0000313" key="11">
    <source>
        <dbReference type="Proteomes" id="UP000198828"/>
    </source>
</evidence>
<keyword evidence="10" id="KW-0670">Pyruvate</keyword>
<protein>
    <recommendedName>
        <fullName evidence="6">Dihydrolipoamide acetyltransferase component of pyruvate dehydrogenase complex</fullName>
        <ecNumber evidence="6">2.3.1.-</ecNumber>
    </recommendedName>
</protein>
<dbReference type="SUPFAM" id="SSF47005">
    <property type="entry name" value="Peripheral subunit-binding domain of 2-oxo acid dehydrogenase complex"/>
    <property type="match status" value="1"/>
</dbReference>
<evidence type="ECO:0000256" key="5">
    <source>
        <dbReference type="ARBA" id="ARBA00023315"/>
    </source>
</evidence>
<dbReference type="PROSITE" id="PS50968">
    <property type="entry name" value="BIOTINYL_LIPOYL"/>
    <property type="match status" value="1"/>
</dbReference>
<dbReference type="RefSeq" id="WP_093754546.1">
    <property type="nucleotide sequence ID" value="NZ_FNNG01000015.1"/>
</dbReference>
<dbReference type="Pfam" id="PF00198">
    <property type="entry name" value="2-oxoacid_dh"/>
    <property type="match status" value="1"/>
</dbReference>
<dbReference type="InterPro" id="IPR000089">
    <property type="entry name" value="Biotin_lipoyl"/>
</dbReference>
<keyword evidence="11" id="KW-1185">Reference proteome</keyword>
<evidence type="ECO:0000313" key="10">
    <source>
        <dbReference type="EMBL" id="SDX66089.1"/>
    </source>
</evidence>
<evidence type="ECO:0000256" key="7">
    <source>
        <dbReference type="SAM" id="MobiDB-lite"/>
    </source>
</evidence>
<keyword evidence="4 6" id="KW-0450">Lipoyl</keyword>
<dbReference type="GO" id="GO:0031405">
    <property type="term" value="F:lipoic acid binding"/>
    <property type="evidence" value="ECO:0007669"/>
    <property type="project" value="TreeGrafter"/>
</dbReference>
<feature type="domain" description="Lipoyl-binding" evidence="8">
    <location>
        <begin position="2"/>
        <end position="77"/>
    </location>
</feature>
<dbReference type="SUPFAM" id="SSF51230">
    <property type="entry name" value="Single hybrid motif"/>
    <property type="match status" value="1"/>
</dbReference>
<keyword evidence="5 6" id="KW-0012">Acyltransferase</keyword>
<evidence type="ECO:0000259" key="9">
    <source>
        <dbReference type="PROSITE" id="PS51826"/>
    </source>
</evidence>
<proteinExistence type="inferred from homology"/>
<organism evidence="10 11">
    <name type="scientific">Tepidimicrobium xylanilyticum</name>
    <dbReference type="NCBI Taxonomy" id="1123352"/>
    <lineage>
        <taxon>Bacteria</taxon>
        <taxon>Bacillati</taxon>
        <taxon>Bacillota</taxon>
        <taxon>Tissierellia</taxon>
        <taxon>Tissierellales</taxon>
        <taxon>Tepidimicrobiaceae</taxon>
        <taxon>Tepidimicrobium</taxon>
    </lineage>
</organism>
<dbReference type="OrthoDB" id="9805770at2"/>
<reference evidence="10 11" key="1">
    <citation type="submission" date="2016-10" db="EMBL/GenBank/DDBJ databases">
        <authorList>
            <person name="de Groot N.N."/>
        </authorList>
    </citation>
    <scope>NUCLEOTIDE SEQUENCE [LARGE SCALE GENOMIC DNA]</scope>
    <source>
        <strain evidence="10 11">DSM 23310</strain>
    </source>
</reference>
<evidence type="ECO:0000256" key="4">
    <source>
        <dbReference type="ARBA" id="ARBA00022823"/>
    </source>
</evidence>
<comment type="cofactor">
    <cofactor evidence="1 6">
        <name>(R)-lipoate</name>
        <dbReference type="ChEBI" id="CHEBI:83088"/>
    </cofactor>
</comment>
<keyword evidence="3 6" id="KW-0808">Transferase</keyword>
<evidence type="ECO:0000256" key="2">
    <source>
        <dbReference type="ARBA" id="ARBA00007317"/>
    </source>
</evidence>
<dbReference type="InterPro" id="IPR001078">
    <property type="entry name" value="2-oxoacid_DH_actylTfrase"/>
</dbReference>
<dbReference type="InterPro" id="IPR023213">
    <property type="entry name" value="CAT-like_dom_sf"/>
</dbReference>
<evidence type="ECO:0000259" key="8">
    <source>
        <dbReference type="PROSITE" id="PS50968"/>
    </source>
</evidence>
<evidence type="ECO:0000256" key="3">
    <source>
        <dbReference type="ARBA" id="ARBA00022679"/>
    </source>
</evidence>
<dbReference type="PANTHER" id="PTHR43178">
    <property type="entry name" value="DIHYDROLIPOAMIDE ACETYLTRANSFERASE COMPONENT OF PYRUVATE DEHYDROGENASE COMPLEX"/>
    <property type="match status" value="1"/>
</dbReference>
<dbReference type="Pfam" id="PF00364">
    <property type="entry name" value="Biotin_lipoyl"/>
    <property type="match status" value="1"/>
</dbReference>